<feature type="compositionally biased region" description="Polar residues" evidence="1">
    <location>
        <begin position="1"/>
        <end position="11"/>
    </location>
</feature>
<protein>
    <submittedName>
        <fullName evidence="2">Uncharacterized protein</fullName>
    </submittedName>
</protein>
<evidence type="ECO:0000313" key="3">
    <source>
        <dbReference type="Proteomes" id="UP001066276"/>
    </source>
</evidence>
<gene>
    <name evidence="2" type="ORF">NDU88_004961</name>
</gene>
<keyword evidence="3" id="KW-1185">Reference proteome</keyword>
<dbReference type="EMBL" id="JANPWB010000009">
    <property type="protein sequence ID" value="KAJ1152184.1"/>
    <property type="molecule type" value="Genomic_DNA"/>
</dbReference>
<proteinExistence type="predicted"/>
<evidence type="ECO:0000256" key="1">
    <source>
        <dbReference type="SAM" id="MobiDB-lite"/>
    </source>
</evidence>
<dbReference type="Proteomes" id="UP001066276">
    <property type="component" value="Chromosome 5"/>
</dbReference>
<organism evidence="2 3">
    <name type="scientific">Pleurodeles waltl</name>
    <name type="common">Iberian ribbed newt</name>
    <dbReference type="NCBI Taxonomy" id="8319"/>
    <lineage>
        <taxon>Eukaryota</taxon>
        <taxon>Metazoa</taxon>
        <taxon>Chordata</taxon>
        <taxon>Craniata</taxon>
        <taxon>Vertebrata</taxon>
        <taxon>Euteleostomi</taxon>
        <taxon>Amphibia</taxon>
        <taxon>Batrachia</taxon>
        <taxon>Caudata</taxon>
        <taxon>Salamandroidea</taxon>
        <taxon>Salamandridae</taxon>
        <taxon>Pleurodelinae</taxon>
        <taxon>Pleurodeles</taxon>
    </lineage>
</organism>
<comment type="caution">
    <text evidence="2">The sequence shown here is derived from an EMBL/GenBank/DDBJ whole genome shotgun (WGS) entry which is preliminary data.</text>
</comment>
<name>A0AAV7RIU7_PLEWA</name>
<reference evidence="2" key="1">
    <citation type="journal article" date="2022" name="bioRxiv">
        <title>Sequencing and chromosome-scale assembly of the giantPleurodeles waltlgenome.</title>
        <authorList>
            <person name="Brown T."/>
            <person name="Elewa A."/>
            <person name="Iarovenko S."/>
            <person name="Subramanian E."/>
            <person name="Araus A.J."/>
            <person name="Petzold A."/>
            <person name="Susuki M."/>
            <person name="Suzuki K.-i.T."/>
            <person name="Hayashi T."/>
            <person name="Toyoda A."/>
            <person name="Oliveira C."/>
            <person name="Osipova E."/>
            <person name="Leigh N.D."/>
            <person name="Simon A."/>
            <person name="Yun M.H."/>
        </authorList>
    </citation>
    <scope>NUCLEOTIDE SEQUENCE</scope>
    <source>
        <strain evidence="2">20211129_DDA</strain>
        <tissue evidence="2">Liver</tissue>
    </source>
</reference>
<accession>A0AAV7RIU7</accession>
<feature type="compositionally biased region" description="Basic and acidic residues" evidence="1">
    <location>
        <begin position="27"/>
        <end position="48"/>
    </location>
</feature>
<dbReference type="AlphaFoldDB" id="A0AAV7RIU7"/>
<feature type="region of interest" description="Disordered" evidence="1">
    <location>
        <begin position="1"/>
        <end position="48"/>
    </location>
</feature>
<sequence>MKHSSCRQPSQGAVLRNEQLQGAQRQMPDRQKDVKPDIKRKDTYHQQQREAVLSDHFRTLPAQGEAILRHKPIDVHTLRYSISTYNSVAGLFIRIHQSKYKSTTLKTLFQY</sequence>
<evidence type="ECO:0000313" key="2">
    <source>
        <dbReference type="EMBL" id="KAJ1152184.1"/>
    </source>
</evidence>